<reference evidence="2" key="1">
    <citation type="journal article" date="2015" name="Nature">
        <title>Complex archaea that bridge the gap between prokaryotes and eukaryotes.</title>
        <authorList>
            <person name="Spang A."/>
            <person name="Saw J.H."/>
            <person name="Jorgensen S.L."/>
            <person name="Zaremba-Niedzwiedzka K."/>
            <person name="Martijn J."/>
            <person name="Lind A.E."/>
            <person name="van Eijk R."/>
            <person name="Schleper C."/>
            <person name="Guy L."/>
            <person name="Ettema T.J."/>
        </authorList>
    </citation>
    <scope>NUCLEOTIDE SEQUENCE</scope>
</reference>
<gene>
    <name evidence="2" type="ORF">LCGC14_2577670</name>
</gene>
<evidence type="ECO:0000313" key="2">
    <source>
        <dbReference type="EMBL" id="KKL08257.1"/>
    </source>
</evidence>
<protein>
    <submittedName>
        <fullName evidence="2">Uncharacterized protein</fullName>
    </submittedName>
</protein>
<dbReference type="EMBL" id="LAZR01042951">
    <property type="protein sequence ID" value="KKL08257.1"/>
    <property type="molecule type" value="Genomic_DNA"/>
</dbReference>
<name>A0A0F9B3B0_9ZZZZ</name>
<proteinExistence type="predicted"/>
<organism evidence="2">
    <name type="scientific">marine sediment metagenome</name>
    <dbReference type="NCBI Taxonomy" id="412755"/>
    <lineage>
        <taxon>unclassified sequences</taxon>
        <taxon>metagenomes</taxon>
        <taxon>ecological metagenomes</taxon>
    </lineage>
</organism>
<dbReference type="AlphaFoldDB" id="A0A0F9B3B0"/>
<feature type="compositionally biased region" description="Basic and acidic residues" evidence="1">
    <location>
        <begin position="1"/>
        <end position="10"/>
    </location>
</feature>
<feature type="region of interest" description="Disordered" evidence="1">
    <location>
        <begin position="1"/>
        <end position="25"/>
    </location>
</feature>
<evidence type="ECO:0000256" key="1">
    <source>
        <dbReference type="SAM" id="MobiDB-lite"/>
    </source>
</evidence>
<accession>A0A0F9B3B0</accession>
<sequence>MVKEWKRSNEYGDNMSTHTMIEDDNGLIRKDSTHTMADDYNGLISK</sequence>
<comment type="caution">
    <text evidence="2">The sequence shown here is derived from an EMBL/GenBank/DDBJ whole genome shotgun (WGS) entry which is preliminary data.</text>
</comment>